<evidence type="ECO:0000256" key="7">
    <source>
        <dbReference type="SAM" id="Coils"/>
    </source>
</evidence>
<dbReference type="Proteomes" id="UP000595897">
    <property type="component" value="Chromosome"/>
</dbReference>
<evidence type="ECO:0000256" key="4">
    <source>
        <dbReference type="ARBA" id="ARBA00022989"/>
    </source>
</evidence>
<dbReference type="GO" id="GO:0005886">
    <property type="term" value="C:plasma membrane"/>
    <property type="evidence" value="ECO:0007669"/>
    <property type="project" value="UniProtKB-SubCell"/>
</dbReference>
<accession>A0A7R7EPL0</accession>
<evidence type="ECO:0000256" key="5">
    <source>
        <dbReference type="ARBA" id="ARBA00023136"/>
    </source>
</evidence>
<protein>
    <submittedName>
        <fullName evidence="10">ABC transporter permease</fullName>
    </submittedName>
</protein>
<feature type="transmembrane region" description="Helical" evidence="8">
    <location>
        <begin position="259"/>
        <end position="279"/>
    </location>
</feature>
<evidence type="ECO:0000313" key="11">
    <source>
        <dbReference type="Proteomes" id="UP000595897"/>
    </source>
</evidence>
<keyword evidence="7" id="KW-0175">Coiled coil</keyword>
<feature type="coiled-coil region" evidence="7">
    <location>
        <begin position="630"/>
        <end position="657"/>
    </location>
</feature>
<gene>
    <name evidence="10" type="ORF">bsdtb5_39740</name>
</gene>
<dbReference type="InterPro" id="IPR003838">
    <property type="entry name" value="ABC3_permease_C"/>
</dbReference>
<evidence type="ECO:0000256" key="2">
    <source>
        <dbReference type="ARBA" id="ARBA00022475"/>
    </source>
</evidence>
<dbReference type="PANTHER" id="PTHR30572:SF4">
    <property type="entry name" value="ABC TRANSPORTER PERMEASE YTRF"/>
    <property type="match status" value="1"/>
</dbReference>
<feature type="domain" description="ABC3 transporter permease C-terminal" evidence="9">
    <location>
        <begin position="262"/>
        <end position="380"/>
    </location>
</feature>
<dbReference type="AlphaFoldDB" id="A0A7R7EPL0"/>
<keyword evidence="5 8" id="KW-0472">Membrane</keyword>
<organism evidence="10 11">
    <name type="scientific">Anaeromicropila herbilytica</name>
    <dbReference type="NCBI Taxonomy" id="2785025"/>
    <lineage>
        <taxon>Bacteria</taxon>
        <taxon>Bacillati</taxon>
        <taxon>Bacillota</taxon>
        <taxon>Clostridia</taxon>
        <taxon>Lachnospirales</taxon>
        <taxon>Lachnospiraceae</taxon>
        <taxon>Anaeromicropila</taxon>
    </lineage>
</organism>
<dbReference type="InterPro" id="IPR050250">
    <property type="entry name" value="Macrolide_Exporter_MacB"/>
</dbReference>
<comment type="similarity">
    <text evidence="6">Belongs to the ABC-4 integral membrane protein family.</text>
</comment>
<feature type="transmembrane region" description="Helical" evidence="8">
    <location>
        <begin position="20"/>
        <end position="44"/>
    </location>
</feature>
<feature type="transmembrane region" description="Helical" evidence="8">
    <location>
        <begin position="764"/>
        <end position="790"/>
    </location>
</feature>
<dbReference type="EMBL" id="AP024169">
    <property type="protein sequence ID" value="BCN32679.1"/>
    <property type="molecule type" value="Genomic_DNA"/>
</dbReference>
<sequence length="807" mass="90951">MKSITNLAISNDKNNKTRSILIIITILLSTMLLTVIALICYSSIAYNHKNAGAIYGSYYGTYANITENQIHEMTLRNEFSDIGKIAYAGIVKSDNNVKMYWLDDTVRKLANLNQNLEKGAFPKEANDIIAQKAFYKSIGYNDPKVGEKITLSCRANNSSKYSNHTFVICGILKDSKSNVEQKGYQVYVSKEYYESQVPKEKRYYSVYFRLNQSVRVTSDNAEDVLKKLADKCGIAENQVITNNYYLILSLDPGTETICGGLIIAACIVLFSVIVIYNIFQVGITQKIQEYGKIKAIGATKKQLRAVVMREGMTLAVIGIPIGLIGGSIVANLGVKWMFHHAEEVRTSSIKTVEISIISIPLLVLVAMVSFITVWLALRKPMRIVSKISPVEAMRYQEKNSKKASIRKGYHTMGVKEMIFASLSMNKKRTIMTVCTMGLSCVLFVVIANLVGNIDNEYDARQSVEYGQFMINLDYSLDDKAYPENNLDAILKKNPLDSQLIQDIQSLEGVTSVRTRNILTMRIGKKLNSVLVLDNEGFEHLGEGENGKGNLDYDTAVKKDAIIFGWSYFIEDYGFKLNQKIMAEFYDAKDTVSFEGELLGSFGNCDTDWAITDKTCEKLGLEHNNVGYIWVDCKKNQIIKVKKELEELLRNLEHIEIQSYQDVLSMSRLGTEILQLACYAILLIIGVIGFMNMANTIIMGIITRKREFGVLQAIGMTNKQLNYMLQMEGIIFTFGTVLIAIMVGIPAGYGVFQYGRSHGWMGLHIYHFPCIEIFIMVVLLLVMQMVLSFLLSRNIRKESLVERIRNQE</sequence>
<feature type="transmembrane region" description="Helical" evidence="8">
    <location>
        <begin position="430"/>
        <end position="451"/>
    </location>
</feature>
<evidence type="ECO:0000259" key="9">
    <source>
        <dbReference type="Pfam" id="PF02687"/>
    </source>
</evidence>
<dbReference type="GO" id="GO:0022857">
    <property type="term" value="F:transmembrane transporter activity"/>
    <property type="evidence" value="ECO:0007669"/>
    <property type="project" value="TreeGrafter"/>
</dbReference>
<dbReference type="RefSeq" id="WP_271713706.1">
    <property type="nucleotide sequence ID" value="NZ_AP024169.1"/>
</dbReference>
<evidence type="ECO:0000313" key="10">
    <source>
        <dbReference type="EMBL" id="BCN32679.1"/>
    </source>
</evidence>
<comment type="subcellular location">
    <subcellularLocation>
        <location evidence="1">Cell membrane</location>
        <topology evidence="1">Multi-pass membrane protein</topology>
    </subcellularLocation>
</comment>
<dbReference type="PANTHER" id="PTHR30572">
    <property type="entry name" value="MEMBRANE COMPONENT OF TRANSPORTER-RELATED"/>
    <property type="match status" value="1"/>
</dbReference>
<feature type="transmembrane region" description="Helical" evidence="8">
    <location>
        <begin position="311"/>
        <end position="334"/>
    </location>
</feature>
<evidence type="ECO:0000256" key="3">
    <source>
        <dbReference type="ARBA" id="ARBA00022692"/>
    </source>
</evidence>
<proteinExistence type="inferred from homology"/>
<keyword evidence="11" id="KW-1185">Reference proteome</keyword>
<feature type="transmembrane region" description="Helical" evidence="8">
    <location>
        <begin position="722"/>
        <end position="744"/>
    </location>
</feature>
<keyword evidence="4 8" id="KW-1133">Transmembrane helix</keyword>
<name>A0A7R7EPL0_9FIRM</name>
<reference evidence="10 11" key="1">
    <citation type="submission" date="2020-11" db="EMBL/GenBank/DDBJ databases">
        <title>Draft genome sequencing of a Lachnospiraceae strain isolated from anoxic soil subjected to BSD treatment.</title>
        <authorList>
            <person name="Uek A."/>
            <person name="Tonouchi A."/>
        </authorList>
    </citation>
    <scope>NUCLEOTIDE SEQUENCE [LARGE SCALE GENOMIC DNA]</scope>
    <source>
        <strain evidence="10 11">TB5</strain>
    </source>
</reference>
<evidence type="ECO:0000256" key="8">
    <source>
        <dbReference type="SAM" id="Phobius"/>
    </source>
</evidence>
<keyword evidence="3 8" id="KW-0812">Transmembrane</keyword>
<evidence type="ECO:0000256" key="6">
    <source>
        <dbReference type="ARBA" id="ARBA00038076"/>
    </source>
</evidence>
<evidence type="ECO:0000256" key="1">
    <source>
        <dbReference type="ARBA" id="ARBA00004651"/>
    </source>
</evidence>
<dbReference type="KEGG" id="ahb:bsdtb5_39740"/>
<feature type="transmembrane region" description="Helical" evidence="8">
    <location>
        <begin position="678"/>
        <end position="701"/>
    </location>
</feature>
<dbReference type="Pfam" id="PF02687">
    <property type="entry name" value="FtsX"/>
    <property type="match status" value="2"/>
</dbReference>
<feature type="transmembrane region" description="Helical" evidence="8">
    <location>
        <begin position="354"/>
        <end position="377"/>
    </location>
</feature>
<keyword evidence="2" id="KW-1003">Cell membrane</keyword>
<feature type="domain" description="ABC3 transporter permease C-terminal" evidence="9">
    <location>
        <begin position="679"/>
        <end position="798"/>
    </location>
</feature>